<organism evidence="2 3">
    <name type="scientific">Microvirga puerhi</name>
    <dbReference type="NCBI Taxonomy" id="2876078"/>
    <lineage>
        <taxon>Bacteria</taxon>
        <taxon>Pseudomonadati</taxon>
        <taxon>Pseudomonadota</taxon>
        <taxon>Alphaproteobacteria</taxon>
        <taxon>Hyphomicrobiales</taxon>
        <taxon>Methylobacteriaceae</taxon>
        <taxon>Microvirga</taxon>
    </lineage>
</organism>
<proteinExistence type="predicted"/>
<dbReference type="CDD" id="cd05403">
    <property type="entry name" value="NT_KNTase_like"/>
    <property type="match status" value="1"/>
</dbReference>
<sequence>MHSDLDQLPEKKRHDLQRALEVLFSQFEEALKGKLSPERKQGRILKVILYGSQARGKAVRDPAGGYISDYDLLVVVNGEEFTDPDYWEGAEDRFLRESLINPMRHPIQFIVHSLSDVNDQLSRGRYFFMDIVREGIVLYEAEGHPFAEPKPLSPEAAHEEAQGYFDYWFPSAVHFLELAHVSIKSDQLREAAFLMHQATERLYHCMLLVLTLYTPKLHNIEKLRKECERLDTRLIAVWPRDTRQARRFFEKLRRAYVEARYSKHYEITAEELAWLGKRVAVLQNIVRSVCEERLMVSR</sequence>
<dbReference type="SUPFAM" id="SSF81593">
    <property type="entry name" value="Nucleotidyltransferase substrate binding subunit/domain"/>
    <property type="match status" value="1"/>
</dbReference>
<dbReference type="Gene3D" id="3.30.460.10">
    <property type="entry name" value="Beta Polymerase, domain 2"/>
    <property type="match status" value="1"/>
</dbReference>
<dbReference type="InterPro" id="IPR052548">
    <property type="entry name" value="Type_VII_TA_antitoxin"/>
</dbReference>
<reference evidence="2 3" key="1">
    <citation type="submission" date="2021-09" db="EMBL/GenBank/DDBJ databases">
        <title>The complete genome sequence of a new microorganism.</title>
        <authorList>
            <person name="Zi Z."/>
        </authorList>
    </citation>
    <scope>NUCLEOTIDE SEQUENCE [LARGE SCALE GENOMIC DNA]</scope>
    <source>
        <strain evidence="2 3">WGZ8</strain>
    </source>
</reference>
<keyword evidence="3" id="KW-1185">Reference proteome</keyword>
<gene>
    <name evidence="2" type="ORF">K9B37_06745</name>
</gene>
<dbReference type="InterPro" id="IPR007842">
    <property type="entry name" value="HEPN_dom"/>
</dbReference>
<evidence type="ECO:0000313" key="2">
    <source>
        <dbReference type="EMBL" id="MBZ6075986.1"/>
    </source>
</evidence>
<name>A0ABS7VKD0_9HYPH</name>
<dbReference type="RefSeq" id="WP_224312307.1">
    <property type="nucleotide sequence ID" value="NZ_JAIRBM010000004.1"/>
</dbReference>
<evidence type="ECO:0000313" key="3">
    <source>
        <dbReference type="Proteomes" id="UP000704176"/>
    </source>
</evidence>
<accession>A0ABS7VKD0</accession>
<dbReference type="Gene3D" id="1.20.120.330">
    <property type="entry name" value="Nucleotidyltransferases domain 2"/>
    <property type="match status" value="1"/>
</dbReference>
<dbReference type="Proteomes" id="UP000704176">
    <property type="component" value="Unassembled WGS sequence"/>
</dbReference>
<dbReference type="InterPro" id="IPR043519">
    <property type="entry name" value="NT_sf"/>
</dbReference>
<comment type="caution">
    <text evidence="2">The sequence shown here is derived from an EMBL/GenBank/DDBJ whole genome shotgun (WGS) entry which is preliminary data.</text>
</comment>
<protein>
    <submittedName>
        <fullName evidence="2">HEPN domain-containing protein</fullName>
    </submittedName>
</protein>
<dbReference type="PROSITE" id="PS50910">
    <property type="entry name" value="HEPN"/>
    <property type="match status" value="1"/>
</dbReference>
<dbReference type="PANTHER" id="PTHR33933">
    <property type="entry name" value="NUCLEOTIDYLTRANSFERASE"/>
    <property type="match status" value="1"/>
</dbReference>
<dbReference type="SMART" id="SM00748">
    <property type="entry name" value="HEPN"/>
    <property type="match status" value="1"/>
</dbReference>
<feature type="domain" description="HEPN" evidence="1">
    <location>
        <begin position="169"/>
        <end position="289"/>
    </location>
</feature>
<dbReference type="PANTHER" id="PTHR33933:SF1">
    <property type="entry name" value="PROTEIN ADENYLYLTRANSFERASE MNTA-RELATED"/>
    <property type="match status" value="1"/>
</dbReference>
<dbReference type="SUPFAM" id="SSF81301">
    <property type="entry name" value="Nucleotidyltransferase"/>
    <property type="match status" value="1"/>
</dbReference>
<evidence type="ECO:0000259" key="1">
    <source>
        <dbReference type="PROSITE" id="PS50910"/>
    </source>
</evidence>
<dbReference type="Pfam" id="PF05168">
    <property type="entry name" value="HEPN"/>
    <property type="match status" value="1"/>
</dbReference>
<dbReference type="EMBL" id="JAIRBM010000004">
    <property type="protein sequence ID" value="MBZ6075986.1"/>
    <property type="molecule type" value="Genomic_DNA"/>
</dbReference>